<organism evidence="1">
    <name type="scientific">viral metagenome</name>
    <dbReference type="NCBI Taxonomy" id="1070528"/>
    <lineage>
        <taxon>unclassified sequences</taxon>
        <taxon>metagenomes</taxon>
        <taxon>organismal metagenomes</taxon>
    </lineage>
</organism>
<gene>
    <name evidence="1" type="ORF">MM415B06381_0011</name>
</gene>
<name>A0A6M3LPV3_9ZZZZ</name>
<sequence>MLTAKQCVTVGCVKDGEILCVECGLKFVEAWGWPDHDNWNSLYAFILQSQMHNEWGLDIQDLIEYEAEEFEDGCYCDECGKVISEPHPIMEWPPQDDEVE</sequence>
<dbReference type="EMBL" id="MT143481">
    <property type="protein sequence ID" value="QJA97306.1"/>
    <property type="molecule type" value="Genomic_DNA"/>
</dbReference>
<dbReference type="AlphaFoldDB" id="A0A6M3LPV3"/>
<proteinExistence type="predicted"/>
<reference evidence="1" key="1">
    <citation type="submission" date="2020-03" db="EMBL/GenBank/DDBJ databases">
        <title>The deep terrestrial virosphere.</title>
        <authorList>
            <person name="Holmfeldt K."/>
            <person name="Nilsson E."/>
            <person name="Simone D."/>
            <person name="Lopez-Fernandez M."/>
            <person name="Wu X."/>
            <person name="de Brujin I."/>
            <person name="Lundin D."/>
            <person name="Andersson A."/>
            <person name="Bertilsson S."/>
            <person name="Dopson M."/>
        </authorList>
    </citation>
    <scope>NUCLEOTIDE SEQUENCE</scope>
    <source>
        <strain evidence="1">MM415B06381</strain>
    </source>
</reference>
<evidence type="ECO:0000313" key="1">
    <source>
        <dbReference type="EMBL" id="QJA97306.1"/>
    </source>
</evidence>
<accession>A0A6M3LPV3</accession>
<protein>
    <submittedName>
        <fullName evidence="1">Uncharacterized protein</fullName>
    </submittedName>
</protein>